<dbReference type="InterPro" id="IPR001128">
    <property type="entry name" value="Cyt_P450"/>
</dbReference>
<evidence type="ECO:0000313" key="4">
    <source>
        <dbReference type="Proteomes" id="UP001356428"/>
    </source>
</evidence>
<keyword evidence="4" id="KW-1185">Reference proteome</keyword>
<dbReference type="PRINTS" id="PR00359">
    <property type="entry name" value="BP450"/>
</dbReference>
<dbReference type="Proteomes" id="UP001356428">
    <property type="component" value="Chromosome"/>
</dbReference>
<dbReference type="SUPFAM" id="SSF48264">
    <property type="entry name" value="Cytochrome P450"/>
    <property type="match status" value="1"/>
</dbReference>
<comment type="similarity">
    <text evidence="1">Belongs to the cytochrome P450 family.</text>
</comment>
<protein>
    <submittedName>
        <fullName evidence="3">Cytochrome P450</fullName>
    </submittedName>
</protein>
<dbReference type="InterPro" id="IPR002397">
    <property type="entry name" value="Cyt_P450_B"/>
</dbReference>
<dbReference type="Gene3D" id="1.10.630.10">
    <property type="entry name" value="Cytochrome P450"/>
    <property type="match status" value="2"/>
</dbReference>
<feature type="region of interest" description="Disordered" evidence="2">
    <location>
        <begin position="1"/>
        <end position="30"/>
    </location>
</feature>
<sequence>MEADRSEALPTARRPHRLAGGQPGLLEPGASTDPYRLRLYRILRTDFPLGYDPGLGAWLLSRYADVALALTDPRFTGYPRDGAPRGPVPAPLGLCRGSLVCTPLPGSGTDRIPGSTPATASAVERAAYVLARRIAGRDQADLVGEFCRWLPAGLSSPRLKALVRTGGGAADCARHTGLRERALASFLANMLDDPDLLAAVAGGVGPGAEAGTGMLLDRAWTETLRRDPPVQIVLRRTRTEVRVSGGTLPAGAPVACLIGAAGRDPARFAAPDRFDPLRADADPLLTGPAGCPAALLGRLEAEHGLRALLTAMPGIRWADGFRPASSGVLTRGPRTLLVRPS</sequence>
<organism evidence="3 4">
    <name type="scientific">Streptomyces cyaneofuscatus</name>
    <dbReference type="NCBI Taxonomy" id="66883"/>
    <lineage>
        <taxon>Bacteria</taxon>
        <taxon>Bacillati</taxon>
        <taxon>Actinomycetota</taxon>
        <taxon>Actinomycetes</taxon>
        <taxon>Kitasatosporales</taxon>
        <taxon>Streptomycetaceae</taxon>
        <taxon>Streptomyces</taxon>
    </lineage>
</organism>
<accession>A0ABZ1F3W6</accession>
<evidence type="ECO:0000256" key="1">
    <source>
        <dbReference type="ARBA" id="ARBA00010617"/>
    </source>
</evidence>
<evidence type="ECO:0000313" key="3">
    <source>
        <dbReference type="EMBL" id="WSB11118.1"/>
    </source>
</evidence>
<dbReference type="EMBL" id="CP109083">
    <property type="protein sequence ID" value="WSB11118.1"/>
    <property type="molecule type" value="Genomic_DNA"/>
</dbReference>
<name>A0ABZ1F3W6_9ACTN</name>
<reference evidence="3 4" key="1">
    <citation type="submission" date="2022-10" db="EMBL/GenBank/DDBJ databases">
        <title>The complete genomes of actinobacterial strains from the NBC collection.</title>
        <authorList>
            <person name="Joergensen T.S."/>
            <person name="Alvarez Arevalo M."/>
            <person name="Sterndorff E.B."/>
            <person name="Faurdal D."/>
            <person name="Vuksanovic O."/>
            <person name="Mourched A.-S."/>
            <person name="Charusanti P."/>
            <person name="Shaw S."/>
            <person name="Blin K."/>
            <person name="Weber T."/>
        </authorList>
    </citation>
    <scope>NUCLEOTIDE SEQUENCE [LARGE SCALE GENOMIC DNA]</scope>
    <source>
        <strain evidence="3 4">NBC 01792</strain>
    </source>
</reference>
<proteinExistence type="inferred from homology"/>
<dbReference type="RefSeq" id="WP_326702896.1">
    <property type="nucleotide sequence ID" value="NZ_CP109083.1"/>
</dbReference>
<gene>
    <name evidence="3" type="ORF">OG849_29640</name>
</gene>
<dbReference type="PANTHER" id="PTHR46696">
    <property type="entry name" value="P450, PUTATIVE (EUROFUNG)-RELATED"/>
    <property type="match status" value="1"/>
</dbReference>
<evidence type="ECO:0000256" key="2">
    <source>
        <dbReference type="SAM" id="MobiDB-lite"/>
    </source>
</evidence>
<dbReference type="InterPro" id="IPR036396">
    <property type="entry name" value="Cyt_P450_sf"/>
</dbReference>
<dbReference type="Pfam" id="PF00067">
    <property type="entry name" value="p450"/>
    <property type="match status" value="1"/>
</dbReference>
<dbReference type="PANTHER" id="PTHR46696:SF3">
    <property type="entry name" value="PULCHERRIMINIC ACID SYNTHASE"/>
    <property type="match status" value="1"/>
</dbReference>